<gene>
    <name evidence="3" type="ORF">IFE19_13545</name>
</gene>
<reference evidence="3 4" key="1">
    <citation type="submission" date="2020-09" db="EMBL/GenBank/DDBJ databases">
        <title>Brevundimonas sp. LVF1 isolated from an oligotrophic pond in Goettingen, Germany.</title>
        <authorList>
            <person name="Friedrich I."/>
            <person name="Klassen A."/>
            <person name="Neubauer H."/>
            <person name="Schneider D."/>
            <person name="Hertel R."/>
            <person name="Daniel R."/>
        </authorList>
    </citation>
    <scope>NUCLEOTIDE SEQUENCE [LARGE SCALE GENOMIC DNA]</scope>
    <source>
        <strain evidence="3 4">LVF1</strain>
    </source>
</reference>
<proteinExistence type="predicted"/>
<dbReference type="InterPro" id="IPR007899">
    <property type="entry name" value="CHAD_dom"/>
</dbReference>
<evidence type="ECO:0000313" key="3">
    <source>
        <dbReference type="EMBL" id="QTC89591.1"/>
    </source>
</evidence>
<dbReference type="PANTHER" id="PTHR39339">
    <property type="entry name" value="SLR1444 PROTEIN"/>
    <property type="match status" value="1"/>
</dbReference>
<evidence type="ECO:0000256" key="1">
    <source>
        <dbReference type="SAM" id="MobiDB-lite"/>
    </source>
</evidence>
<evidence type="ECO:0000259" key="2">
    <source>
        <dbReference type="Pfam" id="PF05235"/>
    </source>
</evidence>
<sequence>MPSPPSRPRPWTGCTIRSNNAPDLFDLDAEARHHLRIRTKRLRYAAEFFTDLFPARRRRARYLKALERLQDTLGALNDLAVARDRIPAKPLWTTPRSPSSPGASSVGMSVTRPRC</sequence>
<dbReference type="InterPro" id="IPR038186">
    <property type="entry name" value="CHAD_dom_sf"/>
</dbReference>
<feature type="compositionally biased region" description="Polar residues" evidence="1">
    <location>
        <begin position="94"/>
        <end position="108"/>
    </location>
</feature>
<dbReference type="Gene3D" id="1.40.20.10">
    <property type="entry name" value="CHAD domain"/>
    <property type="match status" value="1"/>
</dbReference>
<name>A0ABX7SPF0_9CAUL</name>
<protein>
    <submittedName>
        <fullName evidence="3">CHAD domain-containing protein</fullName>
    </submittedName>
</protein>
<keyword evidence="4" id="KW-1185">Reference proteome</keyword>
<evidence type="ECO:0000313" key="4">
    <source>
        <dbReference type="Proteomes" id="UP000663942"/>
    </source>
</evidence>
<dbReference type="EMBL" id="CP062006">
    <property type="protein sequence ID" value="QTC89591.1"/>
    <property type="molecule type" value="Genomic_DNA"/>
</dbReference>
<feature type="domain" description="CHAD" evidence="2">
    <location>
        <begin position="26"/>
        <end position="86"/>
    </location>
</feature>
<dbReference type="Proteomes" id="UP000663942">
    <property type="component" value="Chromosome"/>
</dbReference>
<organism evidence="3 4">
    <name type="scientific">Brevundimonas pondensis</name>
    <dbReference type="NCBI Taxonomy" id="2774189"/>
    <lineage>
        <taxon>Bacteria</taxon>
        <taxon>Pseudomonadati</taxon>
        <taxon>Pseudomonadota</taxon>
        <taxon>Alphaproteobacteria</taxon>
        <taxon>Caulobacterales</taxon>
        <taxon>Caulobacteraceae</taxon>
        <taxon>Brevundimonas</taxon>
    </lineage>
</organism>
<dbReference type="PANTHER" id="PTHR39339:SF1">
    <property type="entry name" value="CHAD DOMAIN-CONTAINING PROTEIN"/>
    <property type="match status" value="1"/>
</dbReference>
<feature type="region of interest" description="Disordered" evidence="1">
    <location>
        <begin position="90"/>
        <end position="115"/>
    </location>
</feature>
<accession>A0ABX7SPF0</accession>
<dbReference type="Pfam" id="PF05235">
    <property type="entry name" value="CHAD"/>
    <property type="match status" value="1"/>
</dbReference>